<evidence type="ECO:0000313" key="1">
    <source>
        <dbReference type="EMBL" id="VVV00081.1"/>
    </source>
</evidence>
<name>A0AC61Y6N5_9FLAO</name>
<dbReference type="EMBL" id="CABVMM010000004">
    <property type="protein sequence ID" value="VVV00081.1"/>
    <property type="molecule type" value="Genomic_DNA"/>
</dbReference>
<sequence>MNKKILLLSIAFLLVIFGAKAQIFSEDFESGSDGWTFVDNDDDGYNWDVANASGLSPILGTGSLVSWSYIDNVGALTPDNLAISPSIELSSSLNNTFLKFTYITQPSYPAEKYSIYVTNSNSVSDIVNSTPVYTETVETGGTLVERVIDLSDHIGETVYITFRHYDCEDEYYLVLDNIILEELENDNAQLLSINTDETIASGDQEIKGTIKNTGAQDITSLEINWQVDSGTTYTDVIDGLNVGLNESYNFTHPNQWNATSGNHQLSLWVSEVNGTPIEENENSSLTKSIEVATGSTTKTPIFERFTSATCGPCAQFNNNSFTAFNEERQDDYVYIAYHMNYPGSGDPYYQPEAAVKHNYYEINGIPSLFLDGKEFTLSGTYAGITERLNDELDAEMASDAFFEFTTSNATIENNMVTLNLDILPYVNGEYNIYAAVIEKETTGNAVPTSNGGNGETEFPSVMMKMITNPNGELVNFTANSSFQDTFTADLSNTYIEEYSDLEVIAFIQNPSNKKIMQAITASTTLSSDNFTKENNITIFPNPSKNGYINIDLLQSGEAKIYDLSGRLVIKNVKLSSGTNRINTSNLSSGVYLVEINSNNKLLNQKIIIE</sequence>
<proteinExistence type="predicted"/>
<accession>A0AC61Y6N5</accession>
<reference evidence="1" key="1">
    <citation type="submission" date="2019-09" db="EMBL/GenBank/DDBJ databases">
        <authorList>
            <person name="Rodrigo-Torres L."/>
            <person name="Arahal R. D."/>
            <person name="Lucena T."/>
        </authorList>
    </citation>
    <scope>NUCLEOTIDE SEQUENCE</scope>
    <source>
        <strain evidence="1">ISS653</strain>
    </source>
</reference>
<evidence type="ECO:0000313" key="2">
    <source>
        <dbReference type="Proteomes" id="UP000356253"/>
    </source>
</evidence>
<keyword evidence="2" id="KW-1185">Reference proteome</keyword>
<dbReference type="Proteomes" id="UP000356253">
    <property type="component" value="Unassembled WGS sequence"/>
</dbReference>
<organism evidence="1 2">
    <name type="scientific">Mesonia oceanica</name>
    <dbReference type="NCBI Taxonomy" id="2687242"/>
    <lineage>
        <taxon>Bacteria</taxon>
        <taxon>Pseudomonadati</taxon>
        <taxon>Bacteroidota</taxon>
        <taxon>Flavobacteriia</taxon>
        <taxon>Flavobacteriales</taxon>
        <taxon>Flavobacteriaceae</taxon>
        <taxon>Mesonia</taxon>
    </lineage>
</organism>
<comment type="caution">
    <text evidence="1">The sequence shown here is derived from an EMBL/GenBank/DDBJ whole genome shotgun (WGS) entry which is preliminary data.</text>
</comment>
<gene>
    <name evidence="1" type="primary">hagA_1</name>
    <name evidence="1" type="ORF">FVB9532_01346</name>
</gene>
<protein>
    <submittedName>
        <fullName evidence="1">Hemagglutinin A</fullName>
    </submittedName>
</protein>